<gene>
    <name evidence="2" type="ORF">POCTA_138.1.T0110328</name>
</gene>
<feature type="coiled-coil region" evidence="1">
    <location>
        <begin position="72"/>
        <end position="163"/>
    </location>
</feature>
<organism evidence="2 3">
    <name type="scientific">Paramecium octaurelia</name>
    <dbReference type="NCBI Taxonomy" id="43137"/>
    <lineage>
        <taxon>Eukaryota</taxon>
        <taxon>Sar</taxon>
        <taxon>Alveolata</taxon>
        <taxon>Ciliophora</taxon>
        <taxon>Intramacronucleata</taxon>
        <taxon>Oligohymenophorea</taxon>
        <taxon>Peniculida</taxon>
        <taxon>Parameciidae</taxon>
        <taxon>Paramecium</taxon>
    </lineage>
</organism>
<keyword evidence="3" id="KW-1185">Reference proteome</keyword>
<reference evidence="2" key="1">
    <citation type="submission" date="2021-01" db="EMBL/GenBank/DDBJ databases">
        <authorList>
            <consortium name="Genoscope - CEA"/>
            <person name="William W."/>
        </authorList>
    </citation>
    <scope>NUCLEOTIDE SEQUENCE</scope>
</reference>
<dbReference type="Proteomes" id="UP000683925">
    <property type="component" value="Unassembled WGS sequence"/>
</dbReference>
<evidence type="ECO:0000313" key="3">
    <source>
        <dbReference type="Proteomes" id="UP000683925"/>
    </source>
</evidence>
<dbReference type="AlphaFoldDB" id="A0A8S1SP68"/>
<dbReference type="OrthoDB" id="299949at2759"/>
<evidence type="ECO:0000313" key="2">
    <source>
        <dbReference type="EMBL" id="CAD8140264.1"/>
    </source>
</evidence>
<protein>
    <submittedName>
        <fullName evidence="2">Uncharacterized protein</fullName>
    </submittedName>
</protein>
<dbReference type="OMA" id="MRAHQKV"/>
<sequence>MSTYFIGLRILRIGEHGRLLQVIQVQYQNSQKLMNRQTSQISHNSSTQLFYSQYLKQQQVSPIAERFSGDEVHELRKKVDQLTKQLEFKEKIISEMRAHQKVMMNRLPEQKQFQYENLAERMKEFEQKMKEKEVQFQNQLIENSLLIKENQSLQQEIAQLESCIKDASIPKFVNSIVDLVIQCHPINHFPSSKPDLRQCWRWLKKILNDYIQLKQREH</sequence>
<evidence type="ECO:0000256" key="1">
    <source>
        <dbReference type="SAM" id="Coils"/>
    </source>
</evidence>
<dbReference type="EMBL" id="CAJJDP010000010">
    <property type="protein sequence ID" value="CAD8140264.1"/>
    <property type="molecule type" value="Genomic_DNA"/>
</dbReference>
<comment type="caution">
    <text evidence="2">The sequence shown here is derived from an EMBL/GenBank/DDBJ whole genome shotgun (WGS) entry which is preliminary data.</text>
</comment>
<accession>A0A8S1SP68</accession>
<proteinExistence type="predicted"/>
<name>A0A8S1SP68_PAROT</name>
<keyword evidence="1" id="KW-0175">Coiled coil</keyword>